<dbReference type="PANTHER" id="PTHR47416:SF8">
    <property type="entry name" value="BASIC-LEUCINE ZIPPER TRANSCRIPTION FACTOR E-RELATED"/>
    <property type="match status" value="1"/>
</dbReference>
<evidence type="ECO:0000256" key="7">
    <source>
        <dbReference type="ARBA" id="ARBA00023242"/>
    </source>
</evidence>
<evidence type="ECO:0000313" key="8">
    <source>
        <dbReference type="EMBL" id="MBA0819034.1"/>
    </source>
</evidence>
<keyword evidence="6" id="KW-0804">Transcription</keyword>
<evidence type="ECO:0000256" key="6">
    <source>
        <dbReference type="ARBA" id="ARBA00023163"/>
    </source>
</evidence>
<dbReference type="AlphaFoldDB" id="A0A7J9IBN3"/>
<dbReference type="InterPro" id="IPR046347">
    <property type="entry name" value="bZIP_sf"/>
</dbReference>
<keyword evidence="4" id="KW-0805">Transcription regulation</keyword>
<keyword evidence="5" id="KW-0238">DNA-binding</keyword>
<dbReference type="GO" id="GO:0003700">
    <property type="term" value="F:DNA-binding transcription factor activity"/>
    <property type="evidence" value="ECO:0007669"/>
    <property type="project" value="InterPro"/>
</dbReference>
<name>A0A7J9IBN3_9ROSI</name>
<protein>
    <submittedName>
        <fullName evidence="8">Uncharacterized protein</fullName>
    </submittedName>
</protein>
<evidence type="ECO:0000313" key="9">
    <source>
        <dbReference type="Proteomes" id="UP000593560"/>
    </source>
</evidence>
<evidence type="ECO:0000256" key="4">
    <source>
        <dbReference type="ARBA" id="ARBA00023015"/>
    </source>
</evidence>
<gene>
    <name evidence="8" type="ORF">Gohar_027920</name>
</gene>
<dbReference type="SUPFAM" id="SSF57959">
    <property type="entry name" value="Leucine zipper domain"/>
    <property type="match status" value="1"/>
</dbReference>
<reference evidence="8 9" key="1">
    <citation type="journal article" date="2019" name="Genome Biol. Evol.">
        <title>Insights into the evolution of the New World diploid cottons (Gossypium, subgenus Houzingenia) based on genome sequencing.</title>
        <authorList>
            <person name="Grover C.E."/>
            <person name="Arick M.A. 2nd"/>
            <person name="Thrash A."/>
            <person name="Conover J.L."/>
            <person name="Sanders W.S."/>
            <person name="Peterson D.G."/>
            <person name="Frelichowski J.E."/>
            <person name="Scheffler J.A."/>
            <person name="Scheffler B.E."/>
            <person name="Wendel J.F."/>
        </authorList>
    </citation>
    <scope>NUCLEOTIDE SEQUENCE [LARGE SCALE GENOMIC DNA]</scope>
    <source>
        <strain evidence="8">0</strain>
        <tissue evidence="8">Leaf</tissue>
    </source>
</reference>
<dbReference type="EMBL" id="JABFAD010327424">
    <property type="protein sequence ID" value="MBA0819034.1"/>
    <property type="molecule type" value="Genomic_DNA"/>
</dbReference>
<dbReference type="CDD" id="cd14704">
    <property type="entry name" value="bZIP_HY5-like"/>
    <property type="match status" value="1"/>
</dbReference>
<evidence type="ECO:0000256" key="3">
    <source>
        <dbReference type="ARBA" id="ARBA00007163"/>
    </source>
</evidence>
<dbReference type="GO" id="GO:0005789">
    <property type="term" value="C:endoplasmic reticulum membrane"/>
    <property type="evidence" value="ECO:0007669"/>
    <property type="project" value="UniProtKB-SubCell"/>
</dbReference>
<proteinExistence type="inferred from homology"/>
<evidence type="ECO:0000256" key="5">
    <source>
        <dbReference type="ARBA" id="ARBA00023125"/>
    </source>
</evidence>
<keyword evidence="9" id="KW-1185">Reference proteome</keyword>
<evidence type="ECO:0000256" key="1">
    <source>
        <dbReference type="ARBA" id="ARBA00004123"/>
    </source>
</evidence>
<organism evidence="8 9">
    <name type="scientific">Gossypium harknessii</name>
    <dbReference type="NCBI Taxonomy" id="34285"/>
    <lineage>
        <taxon>Eukaryota</taxon>
        <taxon>Viridiplantae</taxon>
        <taxon>Streptophyta</taxon>
        <taxon>Embryophyta</taxon>
        <taxon>Tracheophyta</taxon>
        <taxon>Spermatophyta</taxon>
        <taxon>Magnoliopsida</taxon>
        <taxon>eudicotyledons</taxon>
        <taxon>Gunneridae</taxon>
        <taxon>Pentapetalae</taxon>
        <taxon>rosids</taxon>
        <taxon>malvids</taxon>
        <taxon>Malvales</taxon>
        <taxon>Malvaceae</taxon>
        <taxon>Malvoideae</taxon>
        <taxon>Gossypium</taxon>
    </lineage>
</organism>
<sequence length="152" mass="17547">MDETNWDTFLLEVDLPDFGDILDDESEQVTELPPEPCSTQNPDEELAVFSWIGEIEKVLMEDDNFDHRVATQPVLDDDFLVDLLVDSPPCSGGVMVRNKYAFVRSRERKKMYVKDLQMKSRYLEGECRGMNRVLQCFIDENQALQIFVSSSL</sequence>
<dbReference type="Proteomes" id="UP000593560">
    <property type="component" value="Unassembled WGS sequence"/>
</dbReference>
<dbReference type="GO" id="GO:0003677">
    <property type="term" value="F:DNA binding"/>
    <property type="evidence" value="ECO:0007669"/>
    <property type="project" value="UniProtKB-KW"/>
</dbReference>
<dbReference type="OrthoDB" id="674948at2759"/>
<evidence type="ECO:0000256" key="2">
    <source>
        <dbReference type="ARBA" id="ARBA00004389"/>
    </source>
</evidence>
<dbReference type="Gene3D" id="1.20.5.170">
    <property type="match status" value="1"/>
</dbReference>
<dbReference type="PANTHER" id="PTHR47416">
    <property type="entry name" value="BASIC-LEUCINE ZIPPER TRANSCRIPTION FACTOR F-RELATED"/>
    <property type="match status" value="1"/>
</dbReference>
<keyword evidence="7" id="KW-0539">Nucleus</keyword>
<comment type="caution">
    <text evidence="8">The sequence shown here is derived from an EMBL/GenBank/DDBJ whole genome shotgun (WGS) entry which is preliminary data.</text>
</comment>
<accession>A0A7J9IBN3</accession>
<comment type="similarity">
    <text evidence="3">Belongs to the bZIP family.</text>
</comment>
<comment type="subcellular location">
    <subcellularLocation>
        <location evidence="2">Endoplasmic reticulum membrane</location>
        <topology evidence="2">Single-pass membrane protein</topology>
    </subcellularLocation>
    <subcellularLocation>
        <location evidence="1">Nucleus</location>
    </subcellularLocation>
</comment>
<dbReference type="GO" id="GO:0005634">
    <property type="term" value="C:nucleus"/>
    <property type="evidence" value="ECO:0007669"/>
    <property type="project" value="UniProtKB-SubCell"/>
</dbReference>